<dbReference type="InterPro" id="IPR001412">
    <property type="entry name" value="aa-tRNA-synth_I_CS"/>
</dbReference>
<dbReference type="PANTHER" id="PTHR11956:SF5">
    <property type="entry name" value="ARGININE--TRNA LIGASE, CYTOPLASMIC"/>
    <property type="match status" value="1"/>
</dbReference>
<organism evidence="13 14">
    <name type="scientific">Vicingus serpentipes</name>
    <dbReference type="NCBI Taxonomy" id="1926625"/>
    <lineage>
        <taxon>Bacteria</taxon>
        <taxon>Pseudomonadati</taxon>
        <taxon>Bacteroidota</taxon>
        <taxon>Flavobacteriia</taxon>
        <taxon>Flavobacteriales</taxon>
        <taxon>Vicingaceae</taxon>
        <taxon>Vicingus</taxon>
    </lineage>
</organism>
<dbReference type="InterPro" id="IPR036695">
    <property type="entry name" value="Arg-tRNA-synth_N_sf"/>
</dbReference>
<dbReference type="EMBL" id="VOOS01000001">
    <property type="protein sequence ID" value="TXB67062.1"/>
    <property type="molecule type" value="Genomic_DNA"/>
</dbReference>
<feature type="domain" description="Arginyl tRNA synthetase N-terminal" evidence="12">
    <location>
        <begin position="3"/>
        <end position="86"/>
    </location>
</feature>
<gene>
    <name evidence="9" type="primary">argS</name>
    <name evidence="13" type="ORF">FRY74_02430</name>
</gene>
<keyword evidence="4 9" id="KW-0547">Nucleotide-binding</keyword>
<keyword evidence="3 9" id="KW-0436">Ligase</keyword>
<dbReference type="GO" id="GO:0005737">
    <property type="term" value="C:cytoplasm"/>
    <property type="evidence" value="ECO:0007669"/>
    <property type="project" value="UniProtKB-SubCell"/>
</dbReference>
<dbReference type="InterPro" id="IPR005148">
    <property type="entry name" value="Arg-tRNA-synth_N"/>
</dbReference>
<dbReference type="SMART" id="SM00836">
    <property type="entry name" value="DALR_1"/>
    <property type="match status" value="1"/>
</dbReference>
<evidence type="ECO:0000256" key="3">
    <source>
        <dbReference type="ARBA" id="ARBA00022598"/>
    </source>
</evidence>
<keyword evidence="6 9" id="KW-0648">Protein biosynthesis</keyword>
<dbReference type="Pfam" id="PF05746">
    <property type="entry name" value="DALR_1"/>
    <property type="match status" value="1"/>
</dbReference>
<comment type="subunit">
    <text evidence="9">Monomer.</text>
</comment>
<dbReference type="RefSeq" id="WP_147098263.1">
    <property type="nucleotide sequence ID" value="NZ_VOOS01000001.1"/>
</dbReference>
<dbReference type="PROSITE" id="PS00178">
    <property type="entry name" value="AA_TRNA_LIGASE_I"/>
    <property type="match status" value="1"/>
</dbReference>
<proteinExistence type="inferred from homology"/>
<evidence type="ECO:0000313" key="13">
    <source>
        <dbReference type="EMBL" id="TXB67062.1"/>
    </source>
</evidence>
<dbReference type="SUPFAM" id="SSF52374">
    <property type="entry name" value="Nucleotidylyl transferase"/>
    <property type="match status" value="1"/>
</dbReference>
<dbReference type="InterPro" id="IPR014729">
    <property type="entry name" value="Rossmann-like_a/b/a_fold"/>
</dbReference>
<dbReference type="Gene3D" id="1.10.730.10">
    <property type="entry name" value="Isoleucyl-tRNA Synthetase, Domain 1"/>
    <property type="match status" value="1"/>
</dbReference>
<evidence type="ECO:0000256" key="9">
    <source>
        <dbReference type="HAMAP-Rule" id="MF_00123"/>
    </source>
</evidence>
<evidence type="ECO:0000259" key="12">
    <source>
        <dbReference type="SMART" id="SM01016"/>
    </source>
</evidence>
<dbReference type="AlphaFoldDB" id="A0A5C6S0C6"/>
<evidence type="ECO:0000256" key="5">
    <source>
        <dbReference type="ARBA" id="ARBA00022840"/>
    </source>
</evidence>
<dbReference type="Proteomes" id="UP000321721">
    <property type="component" value="Unassembled WGS sequence"/>
</dbReference>
<evidence type="ECO:0000259" key="11">
    <source>
        <dbReference type="SMART" id="SM00836"/>
    </source>
</evidence>
<dbReference type="HAMAP" id="MF_00123">
    <property type="entry name" value="Arg_tRNA_synth"/>
    <property type="match status" value="1"/>
</dbReference>
<keyword evidence="7 9" id="KW-0030">Aminoacyl-tRNA synthetase</keyword>
<evidence type="ECO:0000256" key="10">
    <source>
        <dbReference type="RuleBase" id="RU363038"/>
    </source>
</evidence>
<evidence type="ECO:0000256" key="8">
    <source>
        <dbReference type="ARBA" id="ARBA00049339"/>
    </source>
</evidence>
<name>A0A5C6S0C6_9FLAO</name>
<evidence type="ECO:0000256" key="1">
    <source>
        <dbReference type="ARBA" id="ARBA00005594"/>
    </source>
</evidence>
<accession>A0A5C6S0C6</accession>
<dbReference type="GO" id="GO:0005524">
    <property type="term" value="F:ATP binding"/>
    <property type="evidence" value="ECO:0007669"/>
    <property type="project" value="UniProtKB-UniRule"/>
</dbReference>
<keyword evidence="2 9" id="KW-0963">Cytoplasm</keyword>
<dbReference type="PANTHER" id="PTHR11956">
    <property type="entry name" value="ARGINYL-TRNA SYNTHETASE"/>
    <property type="match status" value="1"/>
</dbReference>
<dbReference type="Gene3D" id="3.40.50.620">
    <property type="entry name" value="HUPs"/>
    <property type="match status" value="1"/>
</dbReference>
<feature type="domain" description="DALR anticodon binding" evidence="11">
    <location>
        <begin position="475"/>
        <end position="591"/>
    </location>
</feature>
<dbReference type="FunFam" id="1.10.730.10:FF:000006">
    <property type="entry name" value="Arginyl-tRNA synthetase 2, mitochondrial"/>
    <property type="match status" value="1"/>
</dbReference>
<keyword evidence="5 9" id="KW-0067">ATP-binding</keyword>
<keyword evidence="14" id="KW-1185">Reference proteome</keyword>
<evidence type="ECO:0000256" key="4">
    <source>
        <dbReference type="ARBA" id="ARBA00022741"/>
    </source>
</evidence>
<dbReference type="GO" id="GO:0006420">
    <property type="term" value="P:arginyl-tRNA aminoacylation"/>
    <property type="evidence" value="ECO:0007669"/>
    <property type="project" value="UniProtKB-UniRule"/>
</dbReference>
<dbReference type="SMART" id="SM01016">
    <property type="entry name" value="Arg_tRNA_synt_N"/>
    <property type="match status" value="1"/>
</dbReference>
<dbReference type="SUPFAM" id="SSF55190">
    <property type="entry name" value="Arginyl-tRNA synthetase (ArgRS), N-terminal 'additional' domain"/>
    <property type="match status" value="1"/>
</dbReference>
<dbReference type="InterPro" id="IPR035684">
    <property type="entry name" value="ArgRS_core"/>
</dbReference>
<reference evidence="13 14" key="1">
    <citation type="submission" date="2019-08" db="EMBL/GenBank/DDBJ databases">
        <title>Genome of Vicingus serpentipes NCIMB 15042.</title>
        <authorList>
            <person name="Bowman J.P."/>
        </authorList>
    </citation>
    <scope>NUCLEOTIDE SEQUENCE [LARGE SCALE GENOMIC DNA]</scope>
    <source>
        <strain evidence="13 14">NCIMB 15042</strain>
    </source>
</reference>
<dbReference type="InterPro" id="IPR008909">
    <property type="entry name" value="DALR_anticod-bd"/>
</dbReference>
<dbReference type="SUPFAM" id="SSF47323">
    <property type="entry name" value="Anticodon-binding domain of a subclass of class I aminoacyl-tRNA synthetases"/>
    <property type="match status" value="1"/>
</dbReference>
<dbReference type="PRINTS" id="PR01038">
    <property type="entry name" value="TRNASYNTHARG"/>
</dbReference>
<comment type="subcellular location">
    <subcellularLocation>
        <location evidence="9">Cytoplasm</location>
    </subcellularLocation>
</comment>
<sequence length="591" mass="66709">MENLIAQKVVEGIHHLYGESLQENQAQPQKTKPDFKGDLTVVVFPFLRASKKSPEQTADDLGVYLKENISAITDYNVVKGFLNLSISASFWLEEFKTISTTENFGFAQNSGKTYMVEYSSPNTNKPLHLGHLRNVFLGFSVANILKANGHQVFKTQIINDRGIHICKSMIAWQKYGEGETPESSGMKGDHLVGKYYVEFDKAYKSEINELVNSGIEKEEAEKQAPIFKEAQEMLLKWEQGDEKVVALWKEMNSWVYGGFDVTYKTMGVDFDELYYESDTYLLGKDLVESGLAKGIFYKKEDGSVWCDLSSDKLDDKLVLRADGTSVYMTQDIGTAIERYKNHNDLNGLIYTVGNEQEHHFKVLFAILKKLGYKWAEECYHLSYGMISLPEGKMKSREGTVVDADDLMESIVADAKEMTQERGHIEGMNEAEKESLYASIGLGGLKYFLLKVDPKKGMIFDPKESIDLNGNTGPFIQYAHARIQSLLAKANDLGYSKAFTDVEINEKEQGLIKTLKDYPVIIAEAGKNYSPALLCNYIFDLVKEFNNFYQTVDILREEDKSKLAFRLQLAETVGKVVKSGMNLLGITVPDKM</sequence>
<dbReference type="OrthoDB" id="9805987at2"/>
<dbReference type="InterPro" id="IPR009080">
    <property type="entry name" value="tRNAsynth_Ia_anticodon-bd"/>
</dbReference>
<feature type="short sequence motif" description="'HIGH' region" evidence="9">
    <location>
        <begin position="121"/>
        <end position="131"/>
    </location>
</feature>
<comment type="similarity">
    <text evidence="1 9 10">Belongs to the class-I aminoacyl-tRNA synthetase family.</text>
</comment>
<dbReference type="Gene3D" id="3.30.1360.70">
    <property type="entry name" value="Arginyl tRNA synthetase N-terminal domain"/>
    <property type="match status" value="1"/>
</dbReference>
<evidence type="ECO:0000256" key="2">
    <source>
        <dbReference type="ARBA" id="ARBA00022490"/>
    </source>
</evidence>
<comment type="caution">
    <text evidence="13">The sequence shown here is derived from an EMBL/GenBank/DDBJ whole genome shotgun (WGS) entry which is preliminary data.</text>
</comment>
<evidence type="ECO:0000256" key="6">
    <source>
        <dbReference type="ARBA" id="ARBA00022917"/>
    </source>
</evidence>
<protein>
    <recommendedName>
        <fullName evidence="9">Arginine--tRNA ligase</fullName>
        <ecNumber evidence="9">6.1.1.19</ecNumber>
    </recommendedName>
    <alternativeName>
        <fullName evidence="9">Arginyl-tRNA synthetase</fullName>
        <shortName evidence="9">ArgRS</shortName>
    </alternativeName>
</protein>
<evidence type="ECO:0000313" key="14">
    <source>
        <dbReference type="Proteomes" id="UP000321721"/>
    </source>
</evidence>
<dbReference type="GO" id="GO:0004814">
    <property type="term" value="F:arginine-tRNA ligase activity"/>
    <property type="evidence" value="ECO:0007669"/>
    <property type="project" value="UniProtKB-UniRule"/>
</dbReference>
<comment type="catalytic activity">
    <reaction evidence="8 9">
        <text>tRNA(Arg) + L-arginine + ATP = L-arginyl-tRNA(Arg) + AMP + diphosphate</text>
        <dbReference type="Rhea" id="RHEA:20301"/>
        <dbReference type="Rhea" id="RHEA-COMP:9658"/>
        <dbReference type="Rhea" id="RHEA-COMP:9673"/>
        <dbReference type="ChEBI" id="CHEBI:30616"/>
        <dbReference type="ChEBI" id="CHEBI:32682"/>
        <dbReference type="ChEBI" id="CHEBI:33019"/>
        <dbReference type="ChEBI" id="CHEBI:78442"/>
        <dbReference type="ChEBI" id="CHEBI:78513"/>
        <dbReference type="ChEBI" id="CHEBI:456215"/>
        <dbReference type="EC" id="6.1.1.19"/>
    </reaction>
</comment>
<dbReference type="InterPro" id="IPR001278">
    <property type="entry name" value="Arg-tRNA-ligase"/>
</dbReference>
<dbReference type="NCBIfam" id="TIGR00456">
    <property type="entry name" value="argS"/>
    <property type="match status" value="1"/>
</dbReference>
<dbReference type="EC" id="6.1.1.19" evidence="9"/>
<dbReference type="Pfam" id="PF00750">
    <property type="entry name" value="tRNA-synt_1d"/>
    <property type="match status" value="1"/>
</dbReference>
<evidence type="ECO:0000256" key="7">
    <source>
        <dbReference type="ARBA" id="ARBA00023146"/>
    </source>
</evidence>